<evidence type="ECO:0008006" key="4">
    <source>
        <dbReference type="Google" id="ProtNLM"/>
    </source>
</evidence>
<dbReference type="PANTHER" id="PTHR34817">
    <property type="entry name" value="NUCLEOTIDYLTRANSFERASE"/>
    <property type="match status" value="1"/>
</dbReference>
<dbReference type="PANTHER" id="PTHR34817:SF1">
    <property type="entry name" value="NUCLEOTIDYLTRANSFERASE"/>
    <property type="match status" value="1"/>
</dbReference>
<protein>
    <recommendedName>
        <fullName evidence="4">Nucleotidyltransferase domain-containing protein</fullName>
    </recommendedName>
</protein>
<feature type="coiled-coil region" evidence="1">
    <location>
        <begin position="269"/>
        <end position="296"/>
    </location>
</feature>
<reference evidence="2 3" key="1">
    <citation type="submission" date="2019-01" db="EMBL/GenBank/DDBJ databases">
        <title>Insights into ecological role of a new deltaproteobacterial order Candidatus Sinidesulfobacterales (Sva0485) by metagenomics and metatranscriptomics.</title>
        <authorList>
            <person name="Tan S."/>
            <person name="Liu J."/>
            <person name="Fang Y."/>
            <person name="Hedlund B.P."/>
            <person name="Lian Z.H."/>
            <person name="Huang L.Y."/>
            <person name="Li J.T."/>
            <person name="Huang L.N."/>
            <person name="Li W.J."/>
            <person name="Jiang H.C."/>
            <person name="Dong H.L."/>
            <person name="Shu W.S."/>
        </authorList>
    </citation>
    <scope>NUCLEOTIDE SEQUENCE [LARGE SCALE GENOMIC DNA]</scope>
    <source>
        <strain evidence="2">AP3</strain>
    </source>
</reference>
<keyword evidence="1" id="KW-0175">Coiled coil</keyword>
<comment type="caution">
    <text evidence="2">The sequence shown here is derived from an EMBL/GenBank/DDBJ whole genome shotgun (WGS) entry which is preliminary data.</text>
</comment>
<dbReference type="InterPro" id="IPR018775">
    <property type="entry name" value="RlaP"/>
</dbReference>
<evidence type="ECO:0000313" key="3">
    <source>
        <dbReference type="Proteomes" id="UP000320813"/>
    </source>
</evidence>
<organism evidence="2 3">
    <name type="scientific">Candidatus Acidulodesulfobacterium ferriphilum</name>
    <dbReference type="NCBI Taxonomy" id="2597223"/>
    <lineage>
        <taxon>Bacteria</taxon>
        <taxon>Deltaproteobacteria</taxon>
        <taxon>Candidatus Acidulodesulfobacterales</taxon>
        <taxon>Candidatus Acidulodesulfobacterium</taxon>
    </lineage>
</organism>
<accession>A0A519BAN8</accession>
<sequence>MIFDKVEAGGKPAGSYRGFGKFAKSSIFKNIIKEKALSLNIAFVCFYGSRNYNLETDKSDYDFFIVYYPAFDNFYANRFERFSVIEKEYDYFITPIHEYFNHAMKGNIKFIEPIICGTVFEIKNFKAVKVRDDGKAPGRFRPREVPSGLSGLLEKVRKFILINYKKNFNAMMGIVNNKKLNIVKGLYTSSTLKYKETHGYDIKEAINSLRILCLLENYIKSGQFSFRVKGNPVYKEFEDYMLKINEGIISKEIYLEIVGKKVNDVLKLKNNLDILYEEQKQAVIEAEEEIKDCVKKLCRDYICFAKQI</sequence>
<proteinExistence type="predicted"/>
<dbReference type="AlphaFoldDB" id="A0A519BAN8"/>
<name>A0A519BAN8_9DELT</name>
<evidence type="ECO:0000313" key="2">
    <source>
        <dbReference type="EMBL" id="RZD14352.1"/>
    </source>
</evidence>
<evidence type="ECO:0000256" key="1">
    <source>
        <dbReference type="SAM" id="Coils"/>
    </source>
</evidence>
<gene>
    <name evidence="2" type="ORF">EVJ47_06715</name>
</gene>
<dbReference type="EMBL" id="SGBD01000003">
    <property type="protein sequence ID" value="RZD14352.1"/>
    <property type="molecule type" value="Genomic_DNA"/>
</dbReference>
<dbReference type="Proteomes" id="UP000320813">
    <property type="component" value="Unassembled WGS sequence"/>
</dbReference>